<dbReference type="Proteomes" id="UP000780875">
    <property type="component" value="Unassembled WGS sequence"/>
</dbReference>
<protein>
    <submittedName>
        <fullName evidence="2">Uncharacterized protein</fullName>
    </submittedName>
</protein>
<keyword evidence="3" id="KW-1185">Reference proteome</keyword>
<evidence type="ECO:0000313" key="3">
    <source>
        <dbReference type="Proteomes" id="UP000780875"/>
    </source>
</evidence>
<dbReference type="RefSeq" id="WP_224121856.1">
    <property type="nucleotide sequence ID" value="NZ_JAIQZJ010000001.1"/>
</dbReference>
<reference evidence="2 3" key="1">
    <citation type="submission" date="2021-09" db="EMBL/GenBank/DDBJ databases">
        <title>Whole genome sequence of Nocardioides sp. GBK3QG-3.</title>
        <authorList>
            <person name="Tuo L."/>
        </authorList>
    </citation>
    <scope>NUCLEOTIDE SEQUENCE [LARGE SCALE GENOMIC DNA]</scope>
    <source>
        <strain evidence="2 3">GBK3QG-3</strain>
    </source>
</reference>
<feature type="compositionally biased region" description="Polar residues" evidence="1">
    <location>
        <begin position="1"/>
        <end position="22"/>
    </location>
</feature>
<gene>
    <name evidence="2" type="ORF">K8U61_04980</name>
</gene>
<dbReference type="EMBL" id="JAIQZJ010000001">
    <property type="protein sequence ID" value="MBZ5737507.1"/>
    <property type="molecule type" value="Genomic_DNA"/>
</dbReference>
<comment type="caution">
    <text evidence="2">The sequence shown here is derived from an EMBL/GenBank/DDBJ whole genome shotgun (WGS) entry which is preliminary data.</text>
</comment>
<accession>A0ABS7U9K4</accession>
<evidence type="ECO:0000256" key="1">
    <source>
        <dbReference type="SAM" id="MobiDB-lite"/>
    </source>
</evidence>
<feature type="region of interest" description="Disordered" evidence="1">
    <location>
        <begin position="1"/>
        <end position="91"/>
    </location>
</feature>
<evidence type="ECO:0000313" key="2">
    <source>
        <dbReference type="EMBL" id="MBZ5737507.1"/>
    </source>
</evidence>
<feature type="region of interest" description="Disordered" evidence="1">
    <location>
        <begin position="128"/>
        <end position="156"/>
    </location>
</feature>
<organism evidence="2 3">
    <name type="scientific">Nocardioides mangrovi</name>
    <dbReference type="NCBI Taxonomy" id="2874580"/>
    <lineage>
        <taxon>Bacteria</taxon>
        <taxon>Bacillati</taxon>
        <taxon>Actinomycetota</taxon>
        <taxon>Actinomycetes</taxon>
        <taxon>Propionibacteriales</taxon>
        <taxon>Nocardioidaceae</taxon>
        <taxon>Nocardioides</taxon>
    </lineage>
</organism>
<sequence>MSIFNDNTPTQDEIDSVKSSNHYEQDIDPDGPERSAPMTDSERQALNDALPTSQGDNPFADVTFDSKPLTEWVPPKVRQAQRQAQRNVGRGSIRAEEDRLFEIARHDGQPDELTDAIAAARAAIAKAYDAQRQAAHPEAPGKAKSPKAKQAAVDALDDARAAVRDAIRVSEREDIREAQRSNLVAGIEPARQRAAEALTEAAAAFAEWQSLMGQVRDHDIASGAYDKAWHQHKDSRSVRPEALVGDLRRARDLANSDSPYWSGEYLAEDPTPEGELPEWTAEALQHGTEFDQSVLWRVRKKHPEDHVVREAIDRKALGHVYLSPVPVLSPSAREWDRAMGRTD</sequence>
<name>A0ABS7U9K4_9ACTN</name>
<proteinExistence type="predicted"/>